<name>A0A382P3G4_9ZZZZ</name>
<organism evidence="1">
    <name type="scientific">marine metagenome</name>
    <dbReference type="NCBI Taxonomy" id="408172"/>
    <lineage>
        <taxon>unclassified sequences</taxon>
        <taxon>metagenomes</taxon>
        <taxon>ecological metagenomes</taxon>
    </lineage>
</organism>
<dbReference type="AlphaFoldDB" id="A0A382P3G4"/>
<feature type="non-terminal residue" evidence="1">
    <location>
        <position position="43"/>
    </location>
</feature>
<protein>
    <submittedName>
        <fullName evidence="1">Uncharacterized protein</fullName>
    </submittedName>
</protein>
<accession>A0A382P3G4</accession>
<dbReference type="EMBL" id="UINC01104270">
    <property type="protein sequence ID" value="SVC67288.1"/>
    <property type="molecule type" value="Genomic_DNA"/>
</dbReference>
<evidence type="ECO:0000313" key="1">
    <source>
        <dbReference type="EMBL" id="SVC67288.1"/>
    </source>
</evidence>
<proteinExistence type="predicted"/>
<reference evidence="1" key="1">
    <citation type="submission" date="2018-05" db="EMBL/GenBank/DDBJ databases">
        <authorList>
            <person name="Lanie J.A."/>
            <person name="Ng W.-L."/>
            <person name="Kazmierczak K.M."/>
            <person name="Andrzejewski T.M."/>
            <person name="Davidsen T.M."/>
            <person name="Wayne K.J."/>
            <person name="Tettelin H."/>
            <person name="Glass J.I."/>
            <person name="Rusch D."/>
            <person name="Podicherti R."/>
            <person name="Tsui H.-C.T."/>
            <person name="Winkler M.E."/>
        </authorList>
    </citation>
    <scope>NUCLEOTIDE SEQUENCE</scope>
</reference>
<sequence>MALKLKKVNDEVYYSEQSVVSLSQEDLDSLIGIAETTLRKRVR</sequence>
<gene>
    <name evidence="1" type="ORF">METZ01_LOCUS320142</name>
</gene>